<dbReference type="EMBL" id="CTEE01000001">
    <property type="protein sequence ID" value="CQD20125.1"/>
    <property type="molecule type" value="Genomic_DNA"/>
</dbReference>
<proteinExistence type="predicted"/>
<comment type="subcellular location">
    <subcellularLocation>
        <location evidence="1">Cell envelope</location>
    </subcellularLocation>
</comment>
<evidence type="ECO:0000256" key="3">
    <source>
        <dbReference type="ARBA" id="ARBA00022723"/>
    </source>
</evidence>
<dbReference type="AlphaFoldDB" id="A0A0E4H0X3"/>
<name>A0A0E4H0X3_MYCLN</name>
<keyword evidence="3" id="KW-0479">Metal-binding</keyword>
<dbReference type="OrthoDB" id="5296019at2"/>
<dbReference type="GO" id="GO:0046872">
    <property type="term" value="F:metal ion binding"/>
    <property type="evidence" value="ECO:0007669"/>
    <property type="project" value="UniProtKB-KW"/>
</dbReference>
<keyword evidence="2" id="KW-0813">Transport</keyword>
<dbReference type="RefSeq" id="WP_090605970.1">
    <property type="nucleotide sequence ID" value="NZ_CP092423.2"/>
</dbReference>
<reference evidence="5 7" key="1">
    <citation type="submission" date="2015-03" db="EMBL/GenBank/DDBJ databases">
        <authorList>
            <person name="Urmite Genomes"/>
        </authorList>
    </citation>
    <scope>NUCLEOTIDE SEQUENCE [LARGE SCALE GENOMIC DNA]</scope>
    <source>
        <strain evidence="5 7">CSUR P1491</strain>
    </source>
</reference>
<keyword evidence="8" id="KW-1185">Reference proteome</keyword>
<evidence type="ECO:0000313" key="8">
    <source>
        <dbReference type="Proteomes" id="UP001055171"/>
    </source>
</evidence>
<dbReference type="Pfam" id="PF01297">
    <property type="entry name" value="ZnuA"/>
    <property type="match status" value="1"/>
</dbReference>
<dbReference type="InterPro" id="IPR050492">
    <property type="entry name" value="Bact_metal-bind_prot9"/>
</dbReference>
<evidence type="ECO:0000256" key="1">
    <source>
        <dbReference type="ARBA" id="ARBA00004196"/>
    </source>
</evidence>
<keyword evidence="4" id="KW-0732">Signal</keyword>
<dbReference type="Gene3D" id="3.40.50.1980">
    <property type="entry name" value="Nitrogenase molybdenum iron protein domain"/>
    <property type="match status" value="2"/>
</dbReference>
<dbReference type="InterPro" id="IPR006127">
    <property type="entry name" value="ZnuA-like"/>
</dbReference>
<dbReference type="PANTHER" id="PTHR42953">
    <property type="entry name" value="HIGH-AFFINITY ZINC UPTAKE SYSTEM PROTEIN ZNUA-RELATED"/>
    <property type="match status" value="1"/>
</dbReference>
<dbReference type="STRING" id="141349.BN1232_04795"/>
<evidence type="ECO:0000256" key="4">
    <source>
        <dbReference type="ARBA" id="ARBA00022729"/>
    </source>
</evidence>
<dbReference type="Proteomes" id="UP001055171">
    <property type="component" value="Chromosome"/>
</dbReference>
<evidence type="ECO:0000313" key="5">
    <source>
        <dbReference type="EMBL" id="CQD20125.1"/>
    </source>
</evidence>
<dbReference type="GO" id="GO:0030001">
    <property type="term" value="P:metal ion transport"/>
    <property type="evidence" value="ECO:0007669"/>
    <property type="project" value="InterPro"/>
</dbReference>
<organism evidence="5 7">
    <name type="scientific">Mycobacterium lentiflavum</name>
    <dbReference type="NCBI Taxonomy" id="141349"/>
    <lineage>
        <taxon>Bacteria</taxon>
        <taxon>Bacillati</taxon>
        <taxon>Actinomycetota</taxon>
        <taxon>Actinomycetes</taxon>
        <taxon>Mycobacteriales</taxon>
        <taxon>Mycobacteriaceae</taxon>
        <taxon>Mycobacterium</taxon>
        <taxon>Mycobacterium simiae complex</taxon>
    </lineage>
</organism>
<evidence type="ECO:0000313" key="6">
    <source>
        <dbReference type="EMBL" id="ULP41514.1"/>
    </source>
</evidence>
<accession>A0A0E4H0X3</accession>
<gene>
    <name evidence="5" type="ORF">BN1232_04795</name>
    <name evidence="6" type="ORF">MJO58_22060</name>
</gene>
<evidence type="ECO:0000313" key="7">
    <source>
        <dbReference type="Proteomes" id="UP000199251"/>
    </source>
</evidence>
<protein>
    <submittedName>
        <fullName evidence="5">Cation ABC transporter periplasmic cation-binding protein</fullName>
    </submittedName>
    <submittedName>
        <fullName evidence="6">Zinc ABC transporter substrate-binding protein</fullName>
    </submittedName>
</protein>
<dbReference type="GO" id="GO:0030313">
    <property type="term" value="C:cell envelope"/>
    <property type="evidence" value="ECO:0007669"/>
    <property type="project" value="UniProtKB-SubCell"/>
</dbReference>
<evidence type="ECO:0000256" key="2">
    <source>
        <dbReference type="ARBA" id="ARBA00022448"/>
    </source>
</evidence>
<dbReference type="PANTHER" id="PTHR42953:SF1">
    <property type="entry name" value="METAL-BINDING PROTEIN HI_0362-RELATED"/>
    <property type="match status" value="1"/>
</dbReference>
<sequence length="332" mass="34394">MKTISNNDNGERLVKRQSARRKVAVLAAVSTAAMLLGGVACSTNNGPQAGPGGTSSTGTGSKITVVATINAWGSIAAQLGGDRVQQTSLITNPDTDPHSYEPSAADARSVADATIVVENGIGYDAWADKLVASDPNPKRAVVNVGDTVGVGAGGNPHQWYSPNSVSKVANAITAAYKKADPNDSAYFDQQNSRFLNQGLSNYHSLIATIKAKYGGVPVGASESIFAPLSDALGLNLITPPEFLKAISEGTDPSPADKATIDHQIATKAIKVYVLNSQNNNPDVRAQVDAAKKQGIPVTTVTETLSPANTSFQDWQSAQLSALADALHTATGQ</sequence>
<dbReference type="EMBL" id="CP092423">
    <property type="protein sequence ID" value="ULP41514.1"/>
    <property type="molecule type" value="Genomic_DNA"/>
</dbReference>
<reference evidence="6" key="2">
    <citation type="submission" date="2022-08" db="EMBL/GenBank/DDBJ databases">
        <title>Complete genome sequence of 14 non-tuberculosis mycobacteria type-strains.</title>
        <authorList>
            <person name="Igarashi Y."/>
            <person name="Osugi A."/>
            <person name="Mitarai S."/>
        </authorList>
    </citation>
    <scope>NUCLEOTIDE SEQUENCE</scope>
    <source>
        <strain evidence="6">ATCC 51985</strain>
    </source>
</reference>
<dbReference type="SUPFAM" id="SSF53807">
    <property type="entry name" value="Helical backbone' metal receptor"/>
    <property type="match status" value="1"/>
</dbReference>
<dbReference type="Proteomes" id="UP000199251">
    <property type="component" value="Unassembled WGS sequence"/>
</dbReference>